<gene>
    <name evidence="9" type="ORF">M3P21_16620</name>
</gene>
<evidence type="ECO:0000313" key="9">
    <source>
        <dbReference type="EMBL" id="MCL6285154.1"/>
    </source>
</evidence>
<keyword evidence="10" id="KW-1185">Reference proteome</keyword>
<feature type="transmembrane region" description="Helical" evidence="7">
    <location>
        <begin position="250"/>
        <end position="271"/>
    </location>
</feature>
<keyword evidence="2 7" id="KW-0813">Transport</keyword>
<keyword evidence="5 7" id="KW-1133">Transmembrane helix</keyword>
<comment type="similarity">
    <text evidence="7">Belongs to the binding-protein-dependent transport system permease family.</text>
</comment>
<dbReference type="EMBL" id="JAMFMB010000023">
    <property type="protein sequence ID" value="MCL6285154.1"/>
    <property type="molecule type" value="Genomic_DNA"/>
</dbReference>
<sequence>MKHRTFFWFILPSLAAMFFFIALPIVSVAVQSLFVEHEQIMTEVENCGPFKCETVLQVDTEATAALQEEAPLGRFNGLGTYTNRKHLAFKEVGVAWDETETLGEFMSELINLPFYKALFFTLTYTAVVTPFVIFLGLGVALAVNTLPRIVKGPTIFVSLLPMIVTPLIGALILFWMVDADGIIGATLQRIFNDPNLSLKASTPLTWMMLIVYGIWSSTPFSFIVFYAGLQTVPSETLEAAKIDGASRWQAIRYVVVPYMMPLVVFITLMQLMDNFRVFEPIISFSASAKATSLSWIIFNDLRGGDIQLFGSAGATSILTILGVAILLSPVLIRTWRDFNRKRA</sequence>
<keyword evidence="3" id="KW-1003">Cell membrane</keyword>
<feature type="transmembrane region" description="Helical" evidence="7">
    <location>
        <begin position="308"/>
        <end position="332"/>
    </location>
</feature>
<name>A0ABT0Q8F7_9RHOB</name>
<dbReference type="SUPFAM" id="SSF161098">
    <property type="entry name" value="MetI-like"/>
    <property type="match status" value="1"/>
</dbReference>
<comment type="caution">
    <text evidence="9">The sequence shown here is derived from an EMBL/GenBank/DDBJ whole genome shotgun (WGS) entry which is preliminary data.</text>
</comment>
<dbReference type="InterPro" id="IPR035906">
    <property type="entry name" value="MetI-like_sf"/>
</dbReference>
<evidence type="ECO:0000256" key="2">
    <source>
        <dbReference type="ARBA" id="ARBA00022448"/>
    </source>
</evidence>
<feature type="transmembrane region" description="Helical" evidence="7">
    <location>
        <begin position="204"/>
        <end position="229"/>
    </location>
</feature>
<proteinExistence type="inferred from homology"/>
<dbReference type="PANTHER" id="PTHR30193:SF37">
    <property type="entry name" value="INNER MEMBRANE ABC TRANSPORTER PERMEASE PROTEIN YCJO"/>
    <property type="match status" value="1"/>
</dbReference>
<dbReference type="InterPro" id="IPR051393">
    <property type="entry name" value="ABC_transporter_permease"/>
</dbReference>
<comment type="subcellular location">
    <subcellularLocation>
        <location evidence="1 7">Cell membrane</location>
        <topology evidence="1 7">Multi-pass membrane protein</topology>
    </subcellularLocation>
</comment>
<evidence type="ECO:0000259" key="8">
    <source>
        <dbReference type="PROSITE" id="PS50928"/>
    </source>
</evidence>
<accession>A0ABT0Q8F7</accession>
<evidence type="ECO:0000256" key="3">
    <source>
        <dbReference type="ARBA" id="ARBA00022475"/>
    </source>
</evidence>
<protein>
    <submittedName>
        <fullName evidence="9">Sugar ABC transporter permease</fullName>
    </submittedName>
</protein>
<feature type="domain" description="ABC transmembrane type-1" evidence="8">
    <location>
        <begin position="118"/>
        <end position="330"/>
    </location>
</feature>
<dbReference type="PROSITE" id="PS50928">
    <property type="entry name" value="ABC_TM1"/>
    <property type="match status" value="1"/>
</dbReference>
<evidence type="ECO:0000256" key="7">
    <source>
        <dbReference type="RuleBase" id="RU363032"/>
    </source>
</evidence>
<evidence type="ECO:0000256" key="4">
    <source>
        <dbReference type="ARBA" id="ARBA00022692"/>
    </source>
</evidence>
<feature type="transmembrane region" description="Helical" evidence="7">
    <location>
        <begin position="155"/>
        <end position="177"/>
    </location>
</feature>
<dbReference type="CDD" id="cd06261">
    <property type="entry name" value="TM_PBP2"/>
    <property type="match status" value="1"/>
</dbReference>
<evidence type="ECO:0000313" key="10">
    <source>
        <dbReference type="Proteomes" id="UP001203880"/>
    </source>
</evidence>
<keyword evidence="4 7" id="KW-0812">Transmembrane</keyword>
<feature type="transmembrane region" description="Helical" evidence="7">
    <location>
        <begin position="7"/>
        <end position="34"/>
    </location>
</feature>
<evidence type="ECO:0000256" key="5">
    <source>
        <dbReference type="ARBA" id="ARBA00022989"/>
    </source>
</evidence>
<organism evidence="9 10">
    <name type="scientific">Ruegeria spongiae</name>
    <dbReference type="NCBI Taxonomy" id="2942209"/>
    <lineage>
        <taxon>Bacteria</taxon>
        <taxon>Pseudomonadati</taxon>
        <taxon>Pseudomonadota</taxon>
        <taxon>Alphaproteobacteria</taxon>
        <taxon>Rhodobacterales</taxon>
        <taxon>Roseobacteraceae</taxon>
        <taxon>Ruegeria</taxon>
    </lineage>
</organism>
<dbReference type="RefSeq" id="WP_249711667.1">
    <property type="nucleotide sequence ID" value="NZ_JAMFMB010000023.1"/>
</dbReference>
<dbReference type="PANTHER" id="PTHR30193">
    <property type="entry name" value="ABC TRANSPORTER PERMEASE PROTEIN"/>
    <property type="match status" value="1"/>
</dbReference>
<evidence type="ECO:0000256" key="6">
    <source>
        <dbReference type="ARBA" id="ARBA00023136"/>
    </source>
</evidence>
<feature type="transmembrane region" description="Helical" evidence="7">
    <location>
        <begin position="117"/>
        <end position="143"/>
    </location>
</feature>
<dbReference type="Gene3D" id="1.10.3720.10">
    <property type="entry name" value="MetI-like"/>
    <property type="match status" value="1"/>
</dbReference>
<reference evidence="9" key="1">
    <citation type="submission" date="2022-05" db="EMBL/GenBank/DDBJ databases">
        <authorList>
            <person name="Park J.-S."/>
        </authorList>
    </citation>
    <scope>NUCLEOTIDE SEQUENCE</scope>
    <source>
        <strain evidence="9">2012CJ41-6</strain>
    </source>
</reference>
<keyword evidence="6 7" id="KW-0472">Membrane</keyword>
<evidence type="ECO:0000256" key="1">
    <source>
        <dbReference type="ARBA" id="ARBA00004651"/>
    </source>
</evidence>
<dbReference type="Proteomes" id="UP001203880">
    <property type="component" value="Unassembled WGS sequence"/>
</dbReference>
<dbReference type="Pfam" id="PF00528">
    <property type="entry name" value="BPD_transp_1"/>
    <property type="match status" value="1"/>
</dbReference>
<dbReference type="InterPro" id="IPR000515">
    <property type="entry name" value="MetI-like"/>
</dbReference>